<keyword evidence="3" id="KW-0687">Ribonucleoprotein</keyword>
<dbReference type="PRINTS" id="PR00681">
    <property type="entry name" value="RIBOSOMALS1"/>
</dbReference>
<dbReference type="InterPro" id="IPR012340">
    <property type="entry name" value="NA-bd_OB-fold"/>
</dbReference>
<feature type="domain" description="S1 motif" evidence="4">
    <location>
        <begin position="275"/>
        <end position="344"/>
    </location>
</feature>
<dbReference type="InterPro" id="IPR003029">
    <property type="entry name" value="S1_domain"/>
</dbReference>
<dbReference type="CDD" id="cd05687">
    <property type="entry name" value="S1_RPS1_repeat_ec1_hs1"/>
    <property type="match status" value="1"/>
</dbReference>
<dbReference type="GO" id="GO:0003729">
    <property type="term" value="F:mRNA binding"/>
    <property type="evidence" value="ECO:0007669"/>
    <property type="project" value="TreeGrafter"/>
</dbReference>
<evidence type="ECO:0000313" key="6">
    <source>
        <dbReference type="Proteomes" id="UP000318937"/>
    </source>
</evidence>
<gene>
    <name evidence="5" type="primary">rpsA</name>
    <name evidence="5" type="ORF">FG383_20495</name>
</gene>
<keyword evidence="2 5" id="KW-0689">Ribosomal protein</keyword>
<dbReference type="Pfam" id="PF00575">
    <property type="entry name" value="S1"/>
    <property type="match status" value="4"/>
</dbReference>
<comment type="caution">
    <text evidence="5">The sequence shown here is derived from an EMBL/GenBank/DDBJ whole genome shotgun (WGS) entry which is preliminary data.</text>
</comment>
<dbReference type="NCBIfam" id="NF005208">
    <property type="entry name" value="PRK06676.1"/>
    <property type="match status" value="1"/>
</dbReference>
<organism evidence="5 6">
    <name type="scientific">Psychrobacillus soli</name>
    <dbReference type="NCBI Taxonomy" id="1543965"/>
    <lineage>
        <taxon>Bacteria</taxon>
        <taxon>Bacillati</taxon>
        <taxon>Bacillota</taxon>
        <taxon>Bacilli</taxon>
        <taxon>Bacillales</taxon>
        <taxon>Bacillaceae</taxon>
        <taxon>Psychrobacillus</taxon>
    </lineage>
</organism>
<feature type="domain" description="S1 motif" evidence="4">
    <location>
        <begin position="190"/>
        <end position="258"/>
    </location>
</feature>
<dbReference type="CDD" id="cd05688">
    <property type="entry name" value="S1_RPS1_repeat_ec3"/>
    <property type="match status" value="1"/>
</dbReference>
<dbReference type="AlphaFoldDB" id="A0A544SGE8"/>
<dbReference type="PANTHER" id="PTHR10724:SF7">
    <property type="entry name" value="SMALL RIBOSOMAL SUBUNIT PROTEIN BS1C"/>
    <property type="match status" value="1"/>
</dbReference>
<dbReference type="GO" id="GO:0022627">
    <property type="term" value="C:cytosolic small ribosomal subunit"/>
    <property type="evidence" value="ECO:0007669"/>
    <property type="project" value="TreeGrafter"/>
</dbReference>
<proteinExistence type="inferred from homology"/>
<dbReference type="PANTHER" id="PTHR10724">
    <property type="entry name" value="30S RIBOSOMAL PROTEIN S1"/>
    <property type="match status" value="1"/>
</dbReference>
<dbReference type="Proteomes" id="UP000318937">
    <property type="component" value="Unassembled WGS sequence"/>
</dbReference>
<sequence>MSEEMNLNLNDTHEFKEGDLVKATIAQVDEKSAIVTIEGAPFDGIVPISELSSLHIEKASDAVSIGDELELMITKVEEANFVLSKRKVDAEKAWDQLEKQFQSGEIIETEVKEVVKGGLVVDLGVRGFIPASLIEDHFVESFEDYKGKVLTFKIVELEKDKNRLILSHKAVVEDEKSVNKQKTLDSIQSGDVLDGTVQRLASFGAFVDIGGVDGLVHISQVSYEHLDNVADVLKEGQQVKVKVLSIDRDAERISLSIKDTLPGPWDEIEEKAPKGSILTGKVKRLVSYGAFVEVFRGVEGLVHISQIAHKHINTPQEVLKEGEEVQVKVLEVNSREKRLSLSIKELVENEEAFNLADYQLPEESRGFSISDVLGDKLKDFTK</sequence>
<dbReference type="InterPro" id="IPR050437">
    <property type="entry name" value="Ribos_protein_bS1-like"/>
</dbReference>
<dbReference type="InterPro" id="IPR035104">
    <property type="entry name" value="Ribosomal_protein_S1-like"/>
</dbReference>
<feature type="domain" description="S1 motif" evidence="4">
    <location>
        <begin position="104"/>
        <end position="169"/>
    </location>
</feature>
<dbReference type="Gene3D" id="2.40.50.140">
    <property type="entry name" value="Nucleic acid-binding proteins"/>
    <property type="match status" value="4"/>
</dbReference>
<dbReference type="GO" id="GO:0003735">
    <property type="term" value="F:structural constituent of ribosome"/>
    <property type="evidence" value="ECO:0007669"/>
    <property type="project" value="TreeGrafter"/>
</dbReference>
<dbReference type="CDD" id="cd04465">
    <property type="entry name" value="S1_RPS1_repeat_ec2_hs2"/>
    <property type="match status" value="1"/>
</dbReference>
<dbReference type="OrthoDB" id="9804077at2"/>
<protein>
    <submittedName>
        <fullName evidence="5">30S ribosomal protein S1</fullName>
    </submittedName>
</protein>
<evidence type="ECO:0000313" key="5">
    <source>
        <dbReference type="EMBL" id="TQR04273.1"/>
    </source>
</evidence>
<evidence type="ECO:0000256" key="1">
    <source>
        <dbReference type="ARBA" id="ARBA00006767"/>
    </source>
</evidence>
<accession>A0A544SGE8</accession>
<comment type="similarity">
    <text evidence="1">Belongs to the bacterial ribosomal protein bS1 family.</text>
</comment>
<feature type="domain" description="S1 motif" evidence="4">
    <location>
        <begin position="18"/>
        <end position="86"/>
    </location>
</feature>
<dbReference type="GO" id="GO:0006412">
    <property type="term" value="P:translation"/>
    <property type="evidence" value="ECO:0007669"/>
    <property type="project" value="TreeGrafter"/>
</dbReference>
<dbReference type="FunFam" id="2.40.50.140:FF:000051">
    <property type="entry name" value="RNA-binding transcriptional accessory protein"/>
    <property type="match status" value="2"/>
</dbReference>
<dbReference type="PROSITE" id="PS50126">
    <property type="entry name" value="S1"/>
    <property type="match status" value="4"/>
</dbReference>
<reference evidence="5 6" key="1">
    <citation type="submission" date="2019-05" db="EMBL/GenBank/DDBJ databases">
        <title>Psychrobacillus vulpis sp. nov., a new species isolated from feces of a red fox that inhabits in The Tablas de Daimiel Natural Park, Albacete, Spain.</title>
        <authorList>
            <person name="Rodriguez M."/>
            <person name="Reina J.C."/>
            <person name="Bejar V."/>
            <person name="Llamas I."/>
        </authorList>
    </citation>
    <scope>NUCLEOTIDE SEQUENCE [LARGE SCALE GENOMIC DNA]</scope>
    <source>
        <strain evidence="5 6">NHI-2</strain>
    </source>
</reference>
<dbReference type="EMBL" id="VDGG01000084">
    <property type="protein sequence ID" value="TQR04273.1"/>
    <property type="molecule type" value="Genomic_DNA"/>
</dbReference>
<evidence type="ECO:0000256" key="2">
    <source>
        <dbReference type="ARBA" id="ARBA00022980"/>
    </source>
</evidence>
<name>A0A544SGE8_9BACI</name>
<dbReference type="RefSeq" id="WP_142609509.1">
    <property type="nucleotide sequence ID" value="NZ_VDGG01000084.1"/>
</dbReference>
<evidence type="ECO:0000259" key="4">
    <source>
        <dbReference type="PROSITE" id="PS50126"/>
    </source>
</evidence>
<keyword evidence="6" id="KW-1185">Reference proteome</keyword>
<dbReference type="SMART" id="SM00316">
    <property type="entry name" value="S1"/>
    <property type="match status" value="4"/>
</dbReference>
<evidence type="ECO:0000256" key="3">
    <source>
        <dbReference type="ARBA" id="ARBA00023274"/>
    </source>
</evidence>
<dbReference type="SUPFAM" id="SSF50249">
    <property type="entry name" value="Nucleic acid-binding proteins"/>
    <property type="match status" value="4"/>
</dbReference>